<reference evidence="1" key="2">
    <citation type="submission" date="2014-07" db="EMBL/GenBank/DDBJ databases">
        <authorList>
            <person name="Hull J."/>
        </authorList>
    </citation>
    <scope>NUCLEOTIDE SEQUENCE</scope>
</reference>
<evidence type="ECO:0000313" key="1">
    <source>
        <dbReference type="EMBL" id="JAG01597.1"/>
    </source>
</evidence>
<dbReference type="EMBL" id="GBHO01042007">
    <property type="protein sequence ID" value="JAG01597.1"/>
    <property type="molecule type" value="Transcribed_RNA"/>
</dbReference>
<sequence length="142" mass="16810">MRKIIEYRHKRVVLLESRWWEGPEWLKNEEDWPKENAELGDDDEEQKEANREVCKGKAKDLVEVNQSREYGLPDLSKFVRTTEARMRRWRTRKKQGRSEVFTSEELGVAEKRVFRAVQKACVGGGRKVTKELEMFWDPGGLL</sequence>
<organism evidence="1">
    <name type="scientific">Lygus hesperus</name>
    <name type="common">Western plant bug</name>
    <dbReference type="NCBI Taxonomy" id="30085"/>
    <lineage>
        <taxon>Eukaryota</taxon>
        <taxon>Metazoa</taxon>
        <taxon>Ecdysozoa</taxon>
        <taxon>Arthropoda</taxon>
        <taxon>Hexapoda</taxon>
        <taxon>Insecta</taxon>
        <taxon>Pterygota</taxon>
        <taxon>Neoptera</taxon>
        <taxon>Paraneoptera</taxon>
        <taxon>Hemiptera</taxon>
        <taxon>Heteroptera</taxon>
        <taxon>Panheteroptera</taxon>
        <taxon>Cimicomorpha</taxon>
        <taxon>Miridae</taxon>
        <taxon>Mirini</taxon>
        <taxon>Lygus</taxon>
    </lineage>
</organism>
<feature type="non-terminal residue" evidence="1">
    <location>
        <position position="142"/>
    </location>
</feature>
<proteinExistence type="predicted"/>
<dbReference type="AlphaFoldDB" id="A0A0A9VZK9"/>
<reference evidence="1" key="1">
    <citation type="journal article" date="2014" name="PLoS ONE">
        <title>Transcriptome-Based Identification of ABC Transporters in the Western Tarnished Plant Bug Lygus hesperus.</title>
        <authorList>
            <person name="Hull J.J."/>
            <person name="Chaney K."/>
            <person name="Geib S.M."/>
            <person name="Fabrick J.A."/>
            <person name="Brent C.S."/>
            <person name="Walsh D."/>
            <person name="Lavine L.C."/>
        </authorList>
    </citation>
    <scope>NUCLEOTIDE SEQUENCE</scope>
</reference>
<gene>
    <name evidence="1" type="primary">YNQ1</name>
    <name evidence="1" type="ORF">CM83_182</name>
</gene>
<accession>A0A0A9VZK9</accession>
<protein>
    <submittedName>
        <fullName evidence="1">Putative 9.3 kDa protein in nqo2 3'region</fullName>
    </submittedName>
</protein>
<name>A0A0A9VZK9_LYGHE</name>